<feature type="compositionally biased region" description="Low complexity" evidence="1">
    <location>
        <begin position="97"/>
        <end position="132"/>
    </location>
</feature>
<gene>
    <name evidence="2" type="ORF">ABIC20_005916</name>
</gene>
<organism evidence="2 3">
    <name type="scientific">Methylobacterium radiotolerans</name>
    <dbReference type="NCBI Taxonomy" id="31998"/>
    <lineage>
        <taxon>Bacteria</taxon>
        <taxon>Pseudomonadati</taxon>
        <taxon>Pseudomonadota</taxon>
        <taxon>Alphaproteobacteria</taxon>
        <taxon>Hyphomicrobiales</taxon>
        <taxon>Methylobacteriaceae</taxon>
        <taxon>Methylobacterium</taxon>
    </lineage>
</organism>
<evidence type="ECO:0000313" key="2">
    <source>
        <dbReference type="EMBL" id="MET3868607.1"/>
    </source>
</evidence>
<dbReference type="EMBL" id="JBEPNW010000002">
    <property type="protein sequence ID" value="MET3868607.1"/>
    <property type="molecule type" value="Genomic_DNA"/>
</dbReference>
<proteinExistence type="predicted"/>
<accession>A0ABV2NQ09</accession>
<protein>
    <submittedName>
        <fullName evidence="2">Uncharacterized protein</fullName>
    </submittedName>
</protein>
<keyword evidence="3" id="KW-1185">Reference proteome</keyword>
<feature type="region of interest" description="Disordered" evidence="1">
    <location>
        <begin position="73"/>
        <end position="132"/>
    </location>
</feature>
<name>A0ABV2NQ09_9HYPH</name>
<evidence type="ECO:0000313" key="3">
    <source>
        <dbReference type="Proteomes" id="UP001549119"/>
    </source>
</evidence>
<sequence length="132" mass="13439">MSTPTTPVLMSKANPDGWKLEELLAQLRLELHAKNDRIADDPRPTAKAVRANNLGMIDLLSVLEGRQRDTLARLDRLAPDQGPGGTPRLGAGAADVPAASLPTPSTGAAPAPADGIEPASAAAAPAAAQPAV</sequence>
<evidence type="ECO:0000256" key="1">
    <source>
        <dbReference type="SAM" id="MobiDB-lite"/>
    </source>
</evidence>
<dbReference type="Proteomes" id="UP001549119">
    <property type="component" value="Unassembled WGS sequence"/>
</dbReference>
<dbReference type="RefSeq" id="WP_209650352.1">
    <property type="nucleotide sequence ID" value="NZ_JBEPNV010000001.1"/>
</dbReference>
<comment type="caution">
    <text evidence="2">The sequence shown here is derived from an EMBL/GenBank/DDBJ whole genome shotgun (WGS) entry which is preliminary data.</text>
</comment>
<reference evidence="2 3" key="1">
    <citation type="submission" date="2024-06" db="EMBL/GenBank/DDBJ databases">
        <title>Genomics of switchgrass bacterial isolates.</title>
        <authorList>
            <person name="Shade A."/>
        </authorList>
    </citation>
    <scope>NUCLEOTIDE SEQUENCE [LARGE SCALE GENOMIC DNA]</scope>
    <source>
        <strain evidence="2 3">PvP084</strain>
    </source>
</reference>